<dbReference type="InterPro" id="IPR018893">
    <property type="entry name" value="T8SS_CsgF"/>
</dbReference>
<evidence type="ECO:0000256" key="3">
    <source>
        <dbReference type="ARBA" id="ARBA00022729"/>
    </source>
</evidence>
<feature type="chain" id="PRO_5003861114" description="Curli production assembly/transport component CsgF" evidence="5">
    <location>
        <begin position="28"/>
        <end position="107"/>
    </location>
</feature>
<comment type="caution">
    <text evidence="6">The sequence shown here is derived from an EMBL/GenBank/DDBJ whole genome shotgun (WGS) entry which is preliminary data.</text>
</comment>
<proteinExistence type="predicted"/>
<evidence type="ECO:0000256" key="2">
    <source>
        <dbReference type="ARBA" id="ARBA00014031"/>
    </source>
</evidence>
<dbReference type="AlphaFoldDB" id="K2MCP4"/>
<comment type="function">
    <text evidence="1">May be involved in the biogenesis of curli organelles.</text>
</comment>
<evidence type="ECO:0000313" key="7">
    <source>
        <dbReference type="Proteomes" id="UP000006786"/>
    </source>
</evidence>
<keyword evidence="3 5" id="KW-0732">Signal</keyword>
<sequence>MTQNSYSRLSLPLVAAALLVSASAVQAGQLIYKSGDPSFGGSPLLDEFLLNLADIQNKHRPEGGGGGSGGAPSINFPPITIDLGGGADAATNNPALDTANSGVVPSQ</sequence>
<organism evidence="6 7">
    <name type="scientific">Nitratireductor pacificus pht-3B</name>
    <dbReference type="NCBI Taxonomy" id="391937"/>
    <lineage>
        <taxon>Bacteria</taxon>
        <taxon>Pseudomonadati</taxon>
        <taxon>Pseudomonadota</taxon>
        <taxon>Alphaproteobacteria</taxon>
        <taxon>Hyphomicrobiales</taxon>
        <taxon>Phyllobacteriaceae</taxon>
        <taxon>Nitratireductor</taxon>
    </lineage>
</organism>
<dbReference type="STRING" id="391937.NA2_06428"/>
<feature type="compositionally biased region" description="Polar residues" evidence="4">
    <location>
        <begin position="90"/>
        <end position="107"/>
    </location>
</feature>
<feature type="region of interest" description="Disordered" evidence="4">
    <location>
        <begin position="57"/>
        <end position="107"/>
    </location>
</feature>
<evidence type="ECO:0000256" key="5">
    <source>
        <dbReference type="SAM" id="SignalP"/>
    </source>
</evidence>
<accession>K2MCP4</accession>
<evidence type="ECO:0000256" key="1">
    <source>
        <dbReference type="ARBA" id="ARBA00003989"/>
    </source>
</evidence>
<dbReference type="PATRIC" id="fig|391937.3.peg.1323"/>
<protein>
    <recommendedName>
        <fullName evidence="2">Curli production assembly/transport component CsgF</fullName>
    </recommendedName>
</protein>
<feature type="signal peptide" evidence="5">
    <location>
        <begin position="1"/>
        <end position="27"/>
    </location>
</feature>
<dbReference type="Pfam" id="PF10614">
    <property type="entry name" value="CsgF"/>
    <property type="match status" value="1"/>
</dbReference>
<dbReference type="EMBL" id="AMRM01000005">
    <property type="protein sequence ID" value="EKF19956.1"/>
    <property type="molecule type" value="Genomic_DNA"/>
</dbReference>
<reference evidence="6 7" key="1">
    <citation type="journal article" date="2012" name="J. Bacteriol.">
        <title>Genome Sequence of Nitratireductor pacificus Type Strain pht-3B.</title>
        <authorList>
            <person name="Lai Q."/>
            <person name="Li G."/>
            <person name="Shao Z."/>
        </authorList>
    </citation>
    <scope>NUCLEOTIDE SEQUENCE [LARGE SCALE GENOMIC DNA]</scope>
    <source>
        <strain evidence="7">pht-3B</strain>
    </source>
</reference>
<name>K2MCP4_9HYPH</name>
<dbReference type="Proteomes" id="UP000006786">
    <property type="component" value="Unassembled WGS sequence"/>
</dbReference>
<gene>
    <name evidence="6" type="ORF">NA2_06428</name>
</gene>
<dbReference type="OrthoDB" id="1443407at2"/>
<evidence type="ECO:0000256" key="4">
    <source>
        <dbReference type="SAM" id="MobiDB-lite"/>
    </source>
</evidence>
<dbReference type="RefSeq" id="WP_008595531.1">
    <property type="nucleotide sequence ID" value="NZ_AMRM01000005.1"/>
</dbReference>
<evidence type="ECO:0000313" key="6">
    <source>
        <dbReference type="EMBL" id="EKF19956.1"/>
    </source>
</evidence>
<keyword evidence="7" id="KW-1185">Reference proteome</keyword>